<organism evidence="2 3">
    <name type="scientific">Trichoderma citrinoviride</name>
    <dbReference type="NCBI Taxonomy" id="58853"/>
    <lineage>
        <taxon>Eukaryota</taxon>
        <taxon>Fungi</taxon>
        <taxon>Dikarya</taxon>
        <taxon>Ascomycota</taxon>
        <taxon>Pezizomycotina</taxon>
        <taxon>Sordariomycetes</taxon>
        <taxon>Hypocreomycetidae</taxon>
        <taxon>Hypocreales</taxon>
        <taxon>Hypocreaceae</taxon>
        <taxon>Trichoderma</taxon>
    </lineage>
</organism>
<dbReference type="RefSeq" id="XP_024745405.1">
    <property type="nucleotide sequence ID" value="XM_024891827.1"/>
</dbReference>
<dbReference type="GeneID" id="36599945"/>
<sequence>TWPSRPGAIRAPSVDVANKSATKADRVATVSVDSRSRRANTTPNETPRGQYD</sequence>
<reference evidence="3" key="1">
    <citation type="submission" date="2016-07" db="EMBL/GenBank/DDBJ databases">
        <title>Multiple horizontal gene transfer events from other fungi enriched the ability of initially mycotrophic Trichoderma (Ascomycota) to feed on dead plant biomass.</title>
        <authorList>
            <consortium name="DOE Joint Genome Institute"/>
            <person name="Atanasova L."/>
            <person name="Chenthamara K."/>
            <person name="Zhang J."/>
            <person name="Grujic M."/>
            <person name="Henrissat B."/>
            <person name="Kuo A."/>
            <person name="Aerts A."/>
            <person name="Salamov A."/>
            <person name="Lipzen A."/>
            <person name="Labutti K."/>
            <person name="Barry K."/>
            <person name="Miao Y."/>
            <person name="Rahimi M.J."/>
            <person name="Shen Q."/>
            <person name="Grigoriev I.V."/>
            <person name="Kubicek C.P."/>
            <person name="Druzhinina I.S."/>
        </authorList>
    </citation>
    <scope>NUCLEOTIDE SEQUENCE [LARGE SCALE GENOMIC DNA]</scope>
    <source>
        <strain evidence="3">TUCIM 6016</strain>
    </source>
</reference>
<accession>A0A2T4AYC7</accession>
<name>A0A2T4AYC7_9HYPO</name>
<evidence type="ECO:0000256" key="1">
    <source>
        <dbReference type="SAM" id="MobiDB-lite"/>
    </source>
</evidence>
<evidence type="ECO:0000313" key="3">
    <source>
        <dbReference type="Proteomes" id="UP000241546"/>
    </source>
</evidence>
<gene>
    <name evidence="2" type="ORF">BBK36DRAFT_1130285</name>
</gene>
<feature type="non-terminal residue" evidence="2">
    <location>
        <position position="1"/>
    </location>
</feature>
<dbReference type="AlphaFoldDB" id="A0A2T4AYC7"/>
<feature type="region of interest" description="Disordered" evidence="1">
    <location>
        <begin position="1"/>
        <end position="52"/>
    </location>
</feature>
<feature type="compositionally biased region" description="Polar residues" evidence="1">
    <location>
        <begin position="39"/>
        <end position="52"/>
    </location>
</feature>
<dbReference type="EMBL" id="KZ680225">
    <property type="protein sequence ID" value="PTB62085.1"/>
    <property type="molecule type" value="Genomic_DNA"/>
</dbReference>
<protein>
    <submittedName>
        <fullName evidence="2">Uncharacterized protein</fullName>
    </submittedName>
</protein>
<dbReference type="Proteomes" id="UP000241546">
    <property type="component" value="Unassembled WGS sequence"/>
</dbReference>
<evidence type="ECO:0000313" key="2">
    <source>
        <dbReference type="EMBL" id="PTB62085.1"/>
    </source>
</evidence>
<keyword evidence="3" id="KW-1185">Reference proteome</keyword>
<proteinExistence type="predicted"/>